<dbReference type="RefSeq" id="WP_034295584.1">
    <property type="nucleotide sequence ID" value="NZ_CP091519.2"/>
</dbReference>
<keyword evidence="2" id="KW-1185">Reference proteome</keyword>
<proteinExistence type="predicted"/>
<dbReference type="AlphaFoldDB" id="A0A376BL51"/>
<evidence type="ECO:0000313" key="1">
    <source>
        <dbReference type="EMBL" id="SSY70492.1"/>
    </source>
</evidence>
<dbReference type="Proteomes" id="UP000254209">
    <property type="component" value="Unassembled WGS sequence"/>
</dbReference>
<organism evidence="1 2">
    <name type="scientific">Alysiella crassa</name>
    <dbReference type="NCBI Taxonomy" id="153491"/>
    <lineage>
        <taxon>Bacteria</taxon>
        <taxon>Pseudomonadati</taxon>
        <taxon>Pseudomonadota</taxon>
        <taxon>Betaproteobacteria</taxon>
        <taxon>Neisseriales</taxon>
        <taxon>Neisseriaceae</taxon>
        <taxon>Alysiella</taxon>
    </lineage>
</organism>
<name>A0A376BL51_9NEIS</name>
<dbReference type="EMBL" id="UFSO01000002">
    <property type="protein sequence ID" value="SSY70492.1"/>
    <property type="molecule type" value="Genomic_DNA"/>
</dbReference>
<sequence>MKNDKVWYWHTANIFNDSRLFPMNYPNAVDYKEYYELEKLGKNKTEQQQQQWQTLLKKE</sequence>
<reference evidence="1 2" key="1">
    <citation type="submission" date="2018-06" db="EMBL/GenBank/DDBJ databases">
        <authorList>
            <consortium name="Pathogen Informatics"/>
            <person name="Doyle S."/>
        </authorList>
    </citation>
    <scope>NUCLEOTIDE SEQUENCE [LARGE SCALE GENOMIC DNA]</scope>
    <source>
        <strain evidence="1 2">NCTC10283</strain>
    </source>
</reference>
<protein>
    <submittedName>
        <fullName evidence="1">Uncharacterized protein</fullName>
    </submittedName>
</protein>
<evidence type="ECO:0000313" key="2">
    <source>
        <dbReference type="Proteomes" id="UP000254209"/>
    </source>
</evidence>
<accession>A0A376BL51</accession>
<gene>
    <name evidence="1" type="ORF">NCTC10283_00588</name>
</gene>
<dbReference type="STRING" id="1120980.GCA_000745955_02513"/>